<evidence type="ECO:0000256" key="12">
    <source>
        <dbReference type="HAMAP-Rule" id="MF_00974"/>
    </source>
</evidence>
<dbReference type="InterPro" id="IPR013264">
    <property type="entry name" value="DNAG_N"/>
</dbReference>
<dbReference type="AlphaFoldDB" id="A0A5C6VKF0"/>
<dbReference type="PIRSF" id="PIRSF002811">
    <property type="entry name" value="DnaG"/>
    <property type="match status" value="1"/>
</dbReference>
<dbReference type="SMART" id="SM00400">
    <property type="entry name" value="ZnF_CHCC"/>
    <property type="match status" value="1"/>
</dbReference>
<sequence>MNGRIRYGYPCGHLDLIRYKRNSNFTKSSYARLIPKETIQQIIDSASIEEVIGEFVALKKSGSNFKGLSPFTDEKTPSFFVSPSKQIFKCFSTGKGGNVVSFLMEHEKWTYPEALKWLAGKYNILIEEKEQSPEQIQARSERESIAALNRFAADYFEDCLHQTEEGKNIGLSYFYEREFTDATIKEFNLGYNPEKDGITQEALKNQFNQKYLLAAGLSKEGRSGLYDFLRGRVIFPIHNLSGQVLGFGARTLKADKKIPKYLNSPENELYNKSKVLYGLYQAKNTITKEDNCFLVEGYTDVISLHQAGIKNVVASSGTSLTKDQVKLIRRYTKNVTILFDGDSAGIKASFRGIDLFLQEDLAVKACLFPDGEDPDSFAKKHAREEVLDFIQDNAKDFVSFKASILTEGQELNDPIKKVAVLREMAETISQISDPLARNVYGKNCAGLLDIDEAVLLKEVNKYLRGKARENLKQGFDSDQIEGEITARIAGTEIPTEKQNLKKGLSADIQEREILRLLLQYGDKQFLYREKDGAGEIIEAEVGVRDFILETLDADEITFQSEKHQKLLAFIRENENFSEAIKWVEDSEITSLYADIITPAYELSPNWEKKHFIFTNKEEANLNLAITKTLYTYQLLRVEMEIRDIQEALKTTRSEDEMMELLRNQKEYDRAKSQLSARLSRVIIR</sequence>
<dbReference type="Pfam" id="PF13155">
    <property type="entry name" value="Toprim_2"/>
    <property type="match status" value="1"/>
</dbReference>
<name>A0A5C6VKF0_9FLAO</name>
<dbReference type="GO" id="GO:0000428">
    <property type="term" value="C:DNA-directed RNA polymerase complex"/>
    <property type="evidence" value="ECO:0007669"/>
    <property type="project" value="UniProtKB-KW"/>
</dbReference>
<keyword evidence="1 12" id="KW-0240">DNA-directed RNA polymerase</keyword>
<evidence type="ECO:0000313" key="16">
    <source>
        <dbReference type="Proteomes" id="UP000321168"/>
    </source>
</evidence>
<comment type="subunit">
    <text evidence="12">Monomer. Interacts with DnaB.</text>
</comment>
<dbReference type="Proteomes" id="UP000321168">
    <property type="component" value="Unassembled WGS sequence"/>
</dbReference>
<keyword evidence="5 12" id="KW-0235">DNA replication</keyword>
<evidence type="ECO:0000256" key="10">
    <source>
        <dbReference type="ARBA" id="ARBA00023125"/>
    </source>
</evidence>
<dbReference type="Gene3D" id="3.40.1360.10">
    <property type="match status" value="1"/>
</dbReference>
<dbReference type="SMART" id="SM00493">
    <property type="entry name" value="TOPRIM"/>
    <property type="match status" value="1"/>
</dbReference>
<evidence type="ECO:0000256" key="8">
    <source>
        <dbReference type="ARBA" id="ARBA00022833"/>
    </source>
</evidence>
<keyword evidence="7" id="KW-0863">Zinc-finger</keyword>
<dbReference type="PANTHER" id="PTHR30313:SF2">
    <property type="entry name" value="DNA PRIMASE"/>
    <property type="match status" value="1"/>
</dbReference>
<evidence type="ECO:0000256" key="5">
    <source>
        <dbReference type="ARBA" id="ARBA00022705"/>
    </source>
</evidence>
<keyword evidence="4 12" id="KW-0548">Nucleotidyltransferase</keyword>
<comment type="function">
    <text evidence="12 13">RNA polymerase that catalyzes the synthesis of short RNA molecules used as primers for DNA polymerase during DNA replication.</text>
</comment>
<proteinExistence type="inferred from homology"/>
<evidence type="ECO:0000256" key="13">
    <source>
        <dbReference type="PIRNR" id="PIRNR002811"/>
    </source>
</evidence>
<keyword evidence="11 12" id="KW-0804">Transcription</keyword>
<dbReference type="OrthoDB" id="9803773at2"/>
<evidence type="ECO:0000256" key="9">
    <source>
        <dbReference type="ARBA" id="ARBA00022842"/>
    </source>
</evidence>
<keyword evidence="3 12" id="KW-0808">Transferase</keyword>
<dbReference type="GO" id="GO:1990077">
    <property type="term" value="C:primosome complex"/>
    <property type="evidence" value="ECO:0007669"/>
    <property type="project" value="UniProtKB-KW"/>
</dbReference>
<dbReference type="InterPro" id="IPR002694">
    <property type="entry name" value="Znf_CHC2"/>
</dbReference>
<accession>A0A5C6VKF0</accession>
<keyword evidence="8 13" id="KW-0862">Zinc</keyword>
<dbReference type="Gene3D" id="3.90.580.10">
    <property type="entry name" value="Zinc finger, CHC2-type domain"/>
    <property type="match status" value="1"/>
</dbReference>
<dbReference type="InterPro" id="IPR030846">
    <property type="entry name" value="DnaG_bac"/>
</dbReference>
<dbReference type="GO" id="GO:0008270">
    <property type="term" value="F:zinc ion binding"/>
    <property type="evidence" value="ECO:0007669"/>
    <property type="project" value="UniProtKB-KW"/>
</dbReference>
<comment type="caution">
    <text evidence="15">The sequence shown here is derived from an EMBL/GenBank/DDBJ whole genome shotgun (WGS) entry which is preliminary data.</text>
</comment>
<dbReference type="GO" id="GO:0006269">
    <property type="term" value="P:DNA replication, synthesis of primer"/>
    <property type="evidence" value="ECO:0007669"/>
    <property type="project" value="UniProtKB-UniRule"/>
</dbReference>
<evidence type="ECO:0000256" key="6">
    <source>
        <dbReference type="ARBA" id="ARBA00022723"/>
    </source>
</evidence>
<dbReference type="GO" id="GO:0003677">
    <property type="term" value="F:DNA binding"/>
    <property type="evidence" value="ECO:0007669"/>
    <property type="project" value="UniProtKB-KW"/>
</dbReference>
<reference evidence="15 16" key="1">
    <citation type="submission" date="2019-08" db="EMBL/GenBank/DDBJ databases">
        <title>Genome of Luteibaculum oceani JCM 18817.</title>
        <authorList>
            <person name="Bowman J.P."/>
        </authorList>
    </citation>
    <scope>NUCLEOTIDE SEQUENCE [LARGE SCALE GENOMIC DNA]</scope>
    <source>
        <strain evidence="15 16">JCM 18817</strain>
    </source>
</reference>
<evidence type="ECO:0000256" key="11">
    <source>
        <dbReference type="ARBA" id="ARBA00023163"/>
    </source>
</evidence>
<dbReference type="Pfam" id="PF08275">
    <property type="entry name" value="DNAG_N"/>
    <property type="match status" value="1"/>
</dbReference>
<organism evidence="15 16">
    <name type="scientific">Luteibaculum oceani</name>
    <dbReference type="NCBI Taxonomy" id="1294296"/>
    <lineage>
        <taxon>Bacteria</taxon>
        <taxon>Pseudomonadati</taxon>
        <taxon>Bacteroidota</taxon>
        <taxon>Flavobacteriia</taxon>
        <taxon>Flavobacteriales</taxon>
        <taxon>Luteibaculaceae</taxon>
        <taxon>Luteibaculum</taxon>
    </lineage>
</organism>
<keyword evidence="16" id="KW-1185">Reference proteome</keyword>
<dbReference type="InterPro" id="IPR006171">
    <property type="entry name" value="TOPRIM_dom"/>
</dbReference>
<evidence type="ECO:0000256" key="2">
    <source>
        <dbReference type="ARBA" id="ARBA00022515"/>
    </source>
</evidence>
<protein>
    <recommendedName>
        <fullName evidence="12 13">DNA primase</fullName>
        <ecNumber evidence="12">2.7.7.101</ecNumber>
    </recommendedName>
</protein>
<dbReference type="SUPFAM" id="SSF57783">
    <property type="entry name" value="Zinc beta-ribbon"/>
    <property type="match status" value="1"/>
</dbReference>
<dbReference type="SUPFAM" id="SSF56731">
    <property type="entry name" value="DNA primase core"/>
    <property type="match status" value="1"/>
</dbReference>
<dbReference type="Pfam" id="PF10410">
    <property type="entry name" value="DnaB_bind"/>
    <property type="match status" value="1"/>
</dbReference>
<dbReference type="Gene3D" id="3.90.980.10">
    <property type="entry name" value="DNA primase, catalytic core, N-terminal domain"/>
    <property type="match status" value="1"/>
</dbReference>
<dbReference type="GO" id="GO:0005737">
    <property type="term" value="C:cytoplasm"/>
    <property type="evidence" value="ECO:0007669"/>
    <property type="project" value="TreeGrafter"/>
</dbReference>
<dbReference type="InterPro" id="IPR034151">
    <property type="entry name" value="TOPRIM_DnaG_bac"/>
</dbReference>
<evidence type="ECO:0000256" key="1">
    <source>
        <dbReference type="ARBA" id="ARBA00022478"/>
    </source>
</evidence>
<keyword evidence="2 12" id="KW-0639">Primosome</keyword>
<evidence type="ECO:0000256" key="4">
    <source>
        <dbReference type="ARBA" id="ARBA00022695"/>
    </source>
</evidence>
<dbReference type="PROSITE" id="PS50880">
    <property type="entry name" value="TOPRIM"/>
    <property type="match status" value="1"/>
</dbReference>
<evidence type="ECO:0000313" key="15">
    <source>
        <dbReference type="EMBL" id="TXC85114.1"/>
    </source>
</evidence>
<evidence type="ECO:0000256" key="7">
    <source>
        <dbReference type="ARBA" id="ARBA00022771"/>
    </source>
</evidence>
<dbReference type="FunFam" id="3.90.580.10:FF:000001">
    <property type="entry name" value="DNA primase"/>
    <property type="match status" value="1"/>
</dbReference>
<keyword evidence="10 12" id="KW-0238">DNA-binding</keyword>
<dbReference type="HAMAP" id="MF_00974">
    <property type="entry name" value="DNA_primase_DnaG"/>
    <property type="match status" value="1"/>
</dbReference>
<comment type="similarity">
    <text evidence="12 13">Belongs to the DnaG primase family.</text>
</comment>
<evidence type="ECO:0000259" key="14">
    <source>
        <dbReference type="PROSITE" id="PS50880"/>
    </source>
</evidence>
<keyword evidence="9" id="KW-0460">Magnesium</keyword>
<dbReference type="PANTHER" id="PTHR30313">
    <property type="entry name" value="DNA PRIMASE"/>
    <property type="match status" value="1"/>
</dbReference>
<dbReference type="EC" id="2.7.7.101" evidence="12"/>
<dbReference type="FunFam" id="3.40.1360.10:FF:000002">
    <property type="entry name" value="DNA primase"/>
    <property type="match status" value="1"/>
</dbReference>
<comment type="catalytic activity">
    <reaction evidence="12">
        <text>ssDNA + n NTP = ssDNA/pppN(pN)n-1 hybrid + (n-1) diphosphate.</text>
        <dbReference type="EC" id="2.7.7.101"/>
    </reaction>
</comment>
<comment type="caution">
    <text evidence="12">Lacks conserved residue(s) required for the propagation of feature annotation.</text>
</comment>
<dbReference type="EMBL" id="VORB01000001">
    <property type="protein sequence ID" value="TXC85114.1"/>
    <property type="molecule type" value="Genomic_DNA"/>
</dbReference>
<dbReference type="Pfam" id="PF01807">
    <property type="entry name" value="Zn_ribbon_DnaG"/>
    <property type="match status" value="1"/>
</dbReference>
<dbReference type="InterPro" id="IPR050219">
    <property type="entry name" value="DnaG_primase"/>
</dbReference>
<gene>
    <name evidence="12 15" type="primary">dnaG</name>
    <name evidence="15" type="ORF">FRX97_00390</name>
</gene>
<dbReference type="InterPro" id="IPR037068">
    <property type="entry name" value="DNA_primase_core_N_sf"/>
</dbReference>
<dbReference type="InterPro" id="IPR006295">
    <property type="entry name" value="DNA_primase_DnaG"/>
</dbReference>
<dbReference type="InterPro" id="IPR019475">
    <property type="entry name" value="DNA_primase_DnaB-bd"/>
</dbReference>
<feature type="domain" description="Toprim" evidence="14">
    <location>
        <begin position="290"/>
        <end position="369"/>
    </location>
</feature>
<dbReference type="InterPro" id="IPR036977">
    <property type="entry name" value="DNA_primase_Znf_CHC2"/>
</dbReference>
<dbReference type="NCBIfam" id="TIGR01391">
    <property type="entry name" value="dnaG"/>
    <property type="match status" value="1"/>
</dbReference>
<dbReference type="CDD" id="cd03364">
    <property type="entry name" value="TOPRIM_DnaG_primases"/>
    <property type="match status" value="1"/>
</dbReference>
<comment type="cofactor">
    <cofactor evidence="13">
        <name>Zn(2+)</name>
        <dbReference type="ChEBI" id="CHEBI:29105"/>
    </cofactor>
    <text evidence="13">Binds 1 zinc ion per monomer.</text>
</comment>
<evidence type="ECO:0000256" key="3">
    <source>
        <dbReference type="ARBA" id="ARBA00022679"/>
    </source>
</evidence>
<dbReference type="GO" id="GO:0003899">
    <property type="term" value="F:DNA-directed RNA polymerase activity"/>
    <property type="evidence" value="ECO:0007669"/>
    <property type="project" value="UniProtKB-UniRule"/>
</dbReference>
<keyword evidence="6 13" id="KW-0479">Metal-binding</keyword>